<feature type="domain" description="Serine aminopeptidase S33" evidence="1">
    <location>
        <begin position="50"/>
        <end position="278"/>
    </location>
</feature>
<gene>
    <name evidence="2" type="ORF">ECRASSUSDP1_LOCUS15882</name>
</gene>
<dbReference type="InterPro" id="IPR029058">
    <property type="entry name" value="AB_hydrolase_fold"/>
</dbReference>
<evidence type="ECO:0000313" key="2">
    <source>
        <dbReference type="EMBL" id="CAI2374528.1"/>
    </source>
</evidence>
<dbReference type="Pfam" id="PF12146">
    <property type="entry name" value="Hydrolase_4"/>
    <property type="match status" value="1"/>
</dbReference>
<dbReference type="InterPro" id="IPR022742">
    <property type="entry name" value="Hydrolase_4"/>
</dbReference>
<dbReference type="Gene3D" id="3.40.50.1820">
    <property type="entry name" value="alpha/beta hydrolase"/>
    <property type="match status" value="1"/>
</dbReference>
<evidence type="ECO:0000313" key="3">
    <source>
        <dbReference type="Proteomes" id="UP001295684"/>
    </source>
</evidence>
<dbReference type="AlphaFoldDB" id="A0AAD2CZG1"/>
<dbReference type="Proteomes" id="UP001295684">
    <property type="component" value="Unassembled WGS sequence"/>
</dbReference>
<accession>A0AAD2CZG1</accession>
<organism evidence="2 3">
    <name type="scientific">Euplotes crassus</name>
    <dbReference type="NCBI Taxonomy" id="5936"/>
    <lineage>
        <taxon>Eukaryota</taxon>
        <taxon>Sar</taxon>
        <taxon>Alveolata</taxon>
        <taxon>Ciliophora</taxon>
        <taxon>Intramacronucleata</taxon>
        <taxon>Spirotrichea</taxon>
        <taxon>Hypotrichia</taxon>
        <taxon>Euplotida</taxon>
        <taxon>Euplotidae</taxon>
        <taxon>Moneuplotes</taxon>
    </lineage>
</organism>
<dbReference type="PANTHER" id="PTHR11614">
    <property type="entry name" value="PHOSPHOLIPASE-RELATED"/>
    <property type="match status" value="1"/>
</dbReference>
<sequence length="299" mass="34069">MITYVDLDKKTVDWKKDLWPEENPFEVLVDRKDDEEISLANYRYKSTKGDPKAVIMLLHGYGSWTGKYGYYAKYFADQGYDVLGYDYRGFGKTEGQSGHIASWEQHMSDAWTYFDIVKEEYKETSIIGCGYSLGGGTSYCMAIERPDAFRALMQIAPFAGYHIGKHPYQAAANTIAKFYPALSVCPPLRNPVPHMVHYYDDPLQVVAGSTAASLVALDICQKTIQANVDKLTVDMHVTIGDEENVVSRVECQKITKEAPAIVKEYYEWPGVNHYIINDGIYMEDIIRNQLDFLERILKE</sequence>
<dbReference type="InterPro" id="IPR051044">
    <property type="entry name" value="MAG_DAG_Lipase"/>
</dbReference>
<keyword evidence="3" id="KW-1185">Reference proteome</keyword>
<dbReference type="EMBL" id="CAMPGE010015939">
    <property type="protein sequence ID" value="CAI2374528.1"/>
    <property type="molecule type" value="Genomic_DNA"/>
</dbReference>
<dbReference type="SUPFAM" id="SSF53474">
    <property type="entry name" value="alpha/beta-Hydrolases"/>
    <property type="match status" value="1"/>
</dbReference>
<evidence type="ECO:0000259" key="1">
    <source>
        <dbReference type="Pfam" id="PF12146"/>
    </source>
</evidence>
<protein>
    <recommendedName>
        <fullName evidence="1">Serine aminopeptidase S33 domain-containing protein</fullName>
    </recommendedName>
</protein>
<reference evidence="2" key="1">
    <citation type="submission" date="2023-07" db="EMBL/GenBank/DDBJ databases">
        <authorList>
            <consortium name="AG Swart"/>
            <person name="Singh M."/>
            <person name="Singh A."/>
            <person name="Seah K."/>
            <person name="Emmerich C."/>
        </authorList>
    </citation>
    <scope>NUCLEOTIDE SEQUENCE</scope>
    <source>
        <strain evidence="2">DP1</strain>
    </source>
</reference>
<name>A0AAD2CZG1_EUPCR</name>
<comment type="caution">
    <text evidence="2">The sequence shown here is derived from an EMBL/GenBank/DDBJ whole genome shotgun (WGS) entry which is preliminary data.</text>
</comment>
<proteinExistence type="predicted"/>